<dbReference type="InterPro" id="IPR009097">
    <property type="entry name" value="Cyclic_Pdiesterase"/>
</dbReference>
<dbReference type="GO" id="GO:0009187">
    <property type="term" value="P:cyclic nucleotide metabolic process"/>
    <property type="evidence" value="ECO:0007669"/>
    <property type="project" value="TreeGrafter"/>
</dbReference>
<dbReference type="SUPFAM" id="SSF55144">
    <property type="entry name" value="LigT-like"/>
    <property type="match status" value="1"/>
</dbReference>
<protein>
    <recommendedName>
        <fullName evidence="3">RNA ligase/cyclic nucleotide phosphodiesterase family protein</fullName>
    </recommendedName>
</protein>
<dbReference type="AlphaFoldDB" id="A0A9P6NIH7"/>
<evidence type="ECO:0000313" key="1">
    <source>
        <dbReference type="EMBL" id="KAG0144724.1"/>
    </source>
</evidence>
<reference evidence="1" key="1">
    <citation type="submission" date="2013-11" db="EMBL/GenBank/DDBJ databases">
        <title>Genome sequence of the fusiform rust pathogen reveals effectors for host alternation and coevolution with pine.</title>
        <authorList>
            <consortium name="DOE Joint Genome Institute"/>
            <person name="Smith K."/>
            <person name="Pendleton A."/>
            <person name="Kubisiak T."/>
            <person name="Anderson C."/>
            <person name="Salamov A."/>
            <person name="Aerts A."/>
            <person name="Riley R."/>
            <person name="Clum A."/>
            <person name="Lindquist E."/>
            <person name="Ence D."/>
            <person name="Campbell M."/>
            <person name="Kronenberg Z."/>
            <person name="Feau N."/>
            <person name="Dhillon B."/>
            <person name="Hamelin R."/>
            <person name="Burleigh J."/>
            <person name="Smith J."/>
            <person name="Yandell M."/>
            <person name="Nelson C."/>
            <person name="Grigoriev I."/>
            <person name="Davis J."/>
        </authorList>
    </citation>
    <scope>NUCLEOTIDE SEQUENCE</scope>
    <source>
        <strain evidence="1">G11</strain>
    </source>
</reference>
<accession>A0A9P6NIH7</accession>
<dbReference type="EMBL" id="MU167290">
    <property type="protein sequence ID" value="KAG0144724.1"/>
    <property type="molecule type" value="Genomic_DNA"/>
</dbReference>
<dbReference type="PANTHER" id="PTHR28141">
    <property type="entry name" value="2',3'-CYCLIC-NUCLEOTIDE 3'-PHOSPHODIESTERASE"/>
    <property type="match status" value="1"/>
</dbReference>
<keyword evidence="2" id="KW-1185">Reference proteome</keyword>
<dbReference type="Proteomes" id="UP000886653">
    <property type="component" value="Unassembled WGS sequence"/>
</dbReference>
<dbReference type="Gene3D" id="3.90.1140.10">
    <property type="entry name" value="Cyclic phosphodiesterase"/>
    <property type="match status" value="1"/>
</dbReference>
<comment type="caution">
    <text evidence="1">The sequence shown here is derived from an EMBL/GenBank/DDBJ whole genome shotgun (WGS) entry which is preliminary data.</text>
</comment>
<dbReference type="OrthoDB" id="514292at2759"/>
<gene>
    <name evidence="1" type="ORF">CROQUDRAFT_659678</name>
</gene>
<name>A0A9P6NIH7_9BASI</name>
<sequence length="203" mass="22537">MSGLSLWLSPIGEQLEILYKLINQLAVENPGCLAFTPHATLISDEQVPDQPIDQILETVSKSVQEWNSTELGCKSRPFVIRFQEVQRGAHFYQCVLAAIVKSPDLLALNSTLKRNLLEPSKLEDLPTYFPHLSLVYGDLSDDQKQAIIDRLQSSGQLIPPATLLGLDKFEPTEILLVRTSGQSNGWKILGKVQISDGKIENLS</sequence>
<organism evidence="1 2">
    <name type="scientific">Cronartium quercuum f. sp. fusiforme G11</name>
    <dbReference type="NCBI Taxonomy" id="708437"/>
    <lineage>
        <taxon>Eukaryota</taxon>
        <taxon>Fungi</taxon>
        <taxon>Dikarya</taxon>
        <taxon>Basidiomycota</taxon>
        <taxon>Pucciniomycotina</taxon>
        <taxon>Pucciniomycetes</taxon>
        <taxon>Pucciniales</taxon>
        <taxon>Coleosporiaceae</taxon>
        <taxon>Cronartium</taxon>
    </lineage>
</organism>
<dbReference type="PANTHER" id="PTHR28141:SF1">
    <property type="entry name" value="2',3'-CYCLIC-NUCLEOTIDE 3'-PHOSPHODIESTERASE"/>
    <property type="match status" value="1"/>
</dbReference>
<dbReference type="GO" id="GO:0004113">
    <property type="term" value="F:2',3'-cyclic-nucleotide 3'-phosphodiesterase activity"/>
    <property type="evidence" value="ECO:0007669"/>
    <property type="project" value="TreeGrafter"/>
</dbReference>
<proteinExistence type="predicted"/>
<evidence type="ECO:0000313" key="2">
    <source>
        <dbReference type="Proteomes" id="UP000886653"/>
    </source>
</evidence>
<dbReference type="InterPro" id="IPR012386">
    <property type="entry name" value="Cyclic-nucl_3Pdiesterase"/>
</dbReference>
<dbReference type="Pfam" id="PF07823">
    <property type="entry name" value="CPDase"/>
    <property type="match status" value="1"/>
</dbReference>
<evidence type="ECO:0008006" key="3">
    <source>
        <dbReference type="Google" id="ProtNLM"/>
    </source>
</evidence>